<proteinExistence type="inferred from homology"/>
<organism evidence="4 5">
    <name type="scientific">Labrys neptuniae</name>
    <dbReference type="NCBI Taxonomy" id="376174"/>
    <lineage>
        <taxon>Bacteria</taxon>
        <taxon>Pseudomonadati</taxon>
        <taxon>Pseudomonadota</taxon>
        <taxon>Alphaproteobacteria</taxon>
        <taxon>Hyphomicrobiales</taxon>
        <taxon>Xanthobacteraceae</taxon>
        <taxon>Labrys</taxon>
    </lineage>
</organism>
<reference evidence="4 5" key="1">
    <citation type="submission" date="2024-09" db="EMBL/GenBank/DDBJ databases">
        <title>Description of Labrys sedimenti sp. nov., isolated from a diclofenac-degrading enrichment culture, and genome-based reclassification of Labrys portucalensis as a later heterotypic synonym of Labrys neptuniae.</title>
        <authorList>
            <person name="Tancsics A."/>
            <person name="Csepanyi A."/>
        </authorList>
    </citation>
    <scope>NUCLEOTIDE SEQUENCE [LARGE SCALE GENOMIC DNA]</scope>
    <source>
        <strain evidence="4 5">LMG 23412</strain>
    </source>
</reference>
<dbReference type="Gene3D" id="2.60.120.10">
    <property type="entry name" value="Jelly Rolls"/>
    <property type="match status" value="2"/>
</dbReference>
<evidence type="ECO:0000256" key="2">
    <source>
        <dbReference type="RuleBase" id="RU003457"/>
    </source>
</evidence>
<comment type="caution">
    <text evidence="4">The sequence shown here is derived from an EMBL/GenBank/DDBJ whole genome shotgun (WGS) entry which is preliminary data.</text>
</comment>
<sequence>MEQLKIEPAMSRGNWNSGFSIEIFYPGDALNVSDSGIGAFGRIDRARIRAGHVIAMHPHRDDEILTYLRAGTMLHRDSVGNEERLSPSRLMMMNAGRQFQHEEEMLGSQPVEALQIFMRPRVASLDARVQFHDFDDALSRGTWRLLAAPQGAPFEVRAQAWVQDTHLAKGGNLASPGLPADGAVRFLHVFAGEVLIDDVKVHAGETLHLGSADWNAIARAEADLVLFTTDAGAPVFTGGMFSGNVHAVRNRLPVLA</sequence>
<name>A0ABV6ZRL9_9HYPH</name>
<dbReference type="InterPro" id="IPR011051">
    <property type="entry name" value="RmlC_Cupin_sf"/>
</dbReference>
<dbReference type="SUPFAM" id="SSF51182">
    <property type="entry name" value="RmlC-like cupins"/>
    <property type="match status" value="1"/>
</dbReference>
<dbReference type="InterPro" id="IPR003829">
    <property type="entry name" value="Pirin_N_dom"/>
</dbReference>
<dbReference type="PANTHER" id="PTHR43212">
    <property type="entry name" value="QUERCETIN 2,3-DIOXYGENASE"/>
    <property type="match status" value="1"/>
</dbReference>
<comment type="similarity">
    <text evidence="1 2">Belongs to the pirin family.</text>
</comment>
<dbReference type="Pfam" id="PF02678">
    <property type="entry name" value="Pirin"/>
    <property type="match status" value="1"/>
</dbReference>
<dbReference type="InterPro" id="IPR014710">
    <property type="entry name" value="RmlC-like_jellyroll"/>
</dbReference>
<dbReference type="InterPro" id="IPR012093">
    <property type="entry name" value="Pirin"/>
</dbReference>
<accession>A0ABV6ZRL9</accession>
<dbReference type="EMBL" id="JBHGPK010000046">
    <property type="protein sequence ID" value="MFC2254830.1"/>
    <property type="molecule type" value="Genomic_DNA"/>
</dbReference>
<dbReference type="PANTHER" id="PTHR43212:SF3">
    <property type="entry name" value="QUERCETIN 2,3-DIOXYGENASE"/>
    <property type="match status" value="1"/>
</dbReference>
<evidence type="ECO:0000313" key="5">
    <source>
        <dbReference type="Proteomes" id="UP001595190"/>
    </source>
</evidence>
<dbReference type="RefSeq" id="WP_394315432.1">
    <property type="nucleotide sequence ID" value="NZ_JBHGPK010000046.1"/>
</dbReference>
<gene>
    <name evidence="4" type="ORF">ACETRX_34835</name>
</gene>
<protein>
    <submittedName>
        <fullName evidence="4">Pirin family protein</fullName>
    </submittedName>
</protein>
<evidence type="ECO:0000256" key="1">
    <source>
        <dbReference type="ARBA" id="ARBA00008416"/>
    </source>
</evidence>
<feature type="domain" description="Pirin N-terminal" evidence="3">
    <location>
        <begin position="48"/>
        <end position="116"/>
    </location>
</feature>
<dbReference type="Proteomes" id="UP001595190">
    <property type="component" value="Unassembled WGS sequence"/>
</dbReference>
<evidence type="ECO:0000259" key="3">
    <source>
        <dbReference type="Pfam" id="PF02678"/>
    </source>
</evidence>
<evidence type="ECO:0000313" key="4">
    <source>
        <dbReference type="EMBL" id="MFC2254830.1"/>
    </source>
</evidence>